<protein>
    <submittedName>
        <fullName evidence="1">Putative sporulation protein YyaC</fullName>
    </submittedName>
</protein>
<dbReference type="AlphaFoldDB" id="A0A1L3NKH4"/>
<dbReference type="RefSeq" id="WP_045896458.1">
    <property type="nucleotide sequence ID" value="NZ_CP013243.1"/>
</dbReference>
<gene>
    <name evidence="1" type="primary">yyaC</name>
    <name evidence="1" type="ORF">NPD5_3897</name>
</gene>
<dbReference type="InterPro" id="IPR023430">
    <property type="entry name" value="Pept_HybD-like_dom_sf"/>
</dbReference>
<evidence type="ECO:0000313" key="1">
    <source>
        <dbReference type="EMBL" id="APH16666.1"/>
    </source>
</evidence>
<dbReference type="NCBIfam" id="TIGR02841">
    <property type="entry name" value="spore_YyaC"/>
    <property type="match status" value="1"/>
</dbReference>
<proteinExistence type="predicted"/>
<dbReference type="Pfam" id="PF06866">
    <property type="entry name" value="DUF1256"/>
    <property type="match status" value="1"/>
</dbReference>
<evidence type="ECO:0000313" key="2">
    <source>
        <dbReference type="Proteomes" id="UP000182204"/>
    </source>
</evidence>
<dbReference type="InterPro" id="IPR009665">
    <property type="entry name" value="YyaC"/>
</dbReference>
<name>A0A1L3NKH4_CLOSG</name>
<accession>A0A1L3NKH4</accession>
<dbReference type="EMBL" id="CP013243">
    <property type="protein sequence ID" value="APH16666.1"/>
    <property type="molecule type" value="Genomic_DNA"/>
</dbReference>
<organism evidence="1 2">
    <name type="scientific">Clostridium sporogenes</name>
    <dbReference type="NCBI Taxonomy" id="1509"/>
    <lineage>
        <taxon>Bacteria</taxon>
        <taxon>Bacillati</taxon>
        <taxon>Bacillota</taxon>
        <taxon>Clostridia</taxon>
        <taxon>Eubacteriales</taxon>
        <taxon>Clostridiaceae</taxon>
        <taxon>Clostridium</taxon>
    </lineage>
</organism>
<sequence>MRKIRGNYDDKNIITKISQQLLNIMDKNNGNIVIVNIGTDRCIGDSLAPFVGTILKENDLQIPVYGTIKNPIHALNLEKEIRSIKNKHPNATIIGIDACLGKKENIGTIEIGEKPVYPGKGVGKELLAVGEYSIMGTVEEFDNGIEFATGNNIRLDFILQMSKSIAKAIIKSVNYYYIENNEIAICNL</sequence>
<dbReference type="SUPFAM" id="SSF53163">
    <property type="entry name" value="HybD-like"/>
    <property type="match status" value="1"/>
</dbReference>
<reference evidence="1 2" key="1">
    <citation type="submission" date="2015-11" db="EMBL/GenBank/DDBJ databases">
        <authorList>
            <person name="Hill K.K."/>
            <person name="Shirey T.B."/>
            <person name="Raphael B."/>
            <person name="Daligault H.E."/>
            <person name="Davenport K.W."/>
            <person name="Bruce D.C."/>
            <person name="Foley B.T."/>
            <person name="Johnson S.L."/>
        </authorList>
    </citation>
    <scope>NUCLEOTIDE SEQUENCE [LARGE SCALE GENOMIC DNA]</scope>
    <source>
        <strain evidence="1 2">CDC_1632</strain>
    </source>
</reference>
<dbReference type="Proteomes" id="UP000182204">
    <property type="component" value="Chromosome"/>
</dbReference>